<proteinExistence type="predicted"/>
<protein>
    <submittedName>
        <fullName evidence="1">Uncharacterized protein</fullName>
    </submittedName>
</protein>
<accession>A0A0A9D3M7</accession>
<dbReference type="EMBL" id="GBRH01216597">
    <property type="protein sequence ID" value="JAD81298.1"/>
    <property type="molecule type" value="Transcribed_RNA"/>
</dbReference>
<reference evidence="1" key="2">
    <citation type="journal article" date="2015" name="Data Brief">
        <title>Shoot transcriptome of the giant reed, Arundo donax.</title>
        <authorList>
            <person name="Barrero R.A."/>
            <person name="Guerrero F.D."/>
            <person name="Moolhuijzen P."/>
            <person name="Goolsby J.A."/>
            <person name="Tidwell J."/>
            <person name="Bellgard S.E."/>
            <person name="Bellgard M.I."/>
        </authorList>
    </citation>
    <scope>NUCLEOTIDE SEQUENCE</scope>
    <source>
        <tissue evidence="1">Shoot tissue taken approximately 20 cm above the soil surface</tissue>
    </source>
</reference>
<sequence>MNLLCVFCAVDMKMSCLKKCLFEIHPAVSLPPLIDMKKKHFFIRVSVFLD</sequence>
<organism evidence="1">
    <name type="scientific">Arundo donax</name>
    <name type="common">Giant reed</name>
    <name type="synonym">Donax arundinaceus</name>
    <dbReference type="NCBI Taxonomy" id="35708"/>
    <lineage>
        <taxon>Eukaryota</taxon>
        <taxon>Viridiplantae</taxon>
        <taxon>Streptophyta</taxon>
        <taxon>Embryophyta</taxon>
        <taxon>Tracheophyta</taxon>
        <taxon>Spermatophyta</taxon>
        <taxon>Magnoliopsida</taxon>
        <taxon>Liliopsida</taxon>
        <taxon>Poales</taxon>
        <taxon>Poaceae</taxon>
        <taxon>PACMAD clade</taxon>
        <taxon>Arundinoideae</taxon>
        <taxon>Arundineae</taxon>
        <taxon>Arundo</taxon>
    </lineage>
</organism>
<evidence type="ECO:0000313" key="1">
    <source>
        <dbReference type="EMBL" id="JAD81298.1"/>
    </source>
</evidence>
<reference evidence="1" key="1">
    <citation type="submission" date="2014-09" db="EMBL/GenBank/DDBJ databases">
        <authorList>
            <person name="Magalhaes I.L.F."/>
            <person name="Oliveira U."/>
            <person name="Santos F.R."/>
            <person name="Vidigal T.H.D.A."/>
            <person name="Brescovit A.D."/>
            <person name="Santos A.J."/>
        </authorList>
    </citation>
    <scope>NUCLEOTIDE SEQUENCE</scope>
    <source>
        <tissue evidence="1">Shoot tissue taken approximately 20 cm above the soil surface</tissue>
    </source>
</reference>
<name>A0A0A9D3M7_ARUDO</name>
<dbReference type="AlphaFoldDB" id="A0A0A9D3M7"/>